<dbReference type="Gene3D" id="2.120.10.80">
    <property type="entry name" value="Kelch-type beta propeller"/>
    <property type="match status" value="2"/>
</dbReference>
<dbReference type="Pfam" id="PF07646">
    <property type="entry name" value="Kelch_2"/>
    <property type="match status" value="1"/>
</dbReference>
<sequence>MSEAQATEADGWTRLPDMPVGKWEPGTIAIDDKFYVFGGYEDNIASSKRTHIFDPADGSWIQMQDLPSALSHVNLVPDAGGIWFAGGMKDKRQPAKDFIIDEVWRYSMEQDRYIAAPLLPGRRAGGGLALIGDHLHYVSGLMEDRDSDASEHWVLDLKTWEQEGAEGKGWRQVAPFPLPRNQFSTAVLNDEIYCIGGQFNHDSQQLDQTDVDIYDPVSDSWRKGPPLHYGHSHSEGATFVYRDTIFMVGGHATPEGGKKGFSGEVLAMPAGGEWQVVCQLPKPTSSPAATIINDNLYFAGGWNGGMDENKIWLMSKEFYVREGITSELAA</sequence>
<dbReference type="Pfam" id="PF01344">
    <property type="entry name" value="Kelch_1"/>
    <property type="match status" value="1"/>
</dbReference>
<organism evidence="1 2">
    <name type="scientific">OM182 bacterium MED-G24</name>
    <dbReference type="NCBI Taxonomy" id="1986255"/>
    <lineage>
        <taxon>Bacteria</taxon>
        <taxon>Pseudomonadati</taxon>
        <taxon>Pseudomonadota</taxon>
        <taxon>Gammaproteobacteria</taxon>
        <taxon>OMG group</taxon>
        <taxon>OM182 clade</taxon>
    </lineage>
</organism>
<evidence type="ECO:0000313" key="2">
    <source>
        <dbReference type="Proteomes" id="UP000219327"/>
    </source>
</evidence>
<protein>
    <recommendedName>
        <fullName evidence="3">Galactose oxidase</fullName>
    </recommendedName>
</protein>
<dbReference type="InterPro" id="IPR015915">
    <property type="entry name" value="Kelch-typ_b-propeller"/>
</dbReference>
<proteinExistence type="predicted"/>
<reference evidence="1 2" key="1">
    <citation type="submission" date="2017-08" db="EMBL/GenBank/DDBJ databases">
        <title>Fine stratification of microbial communities through a metagenomic profile of the photic zone.</title>
        <authorList>
            <person name="Haro-Moreno J.M."/>
            <person name="Lopez-Perez M."/>
            <person name="De La Torre J."/>
            <person name="Picazo A."/>
            <person name="Camacho A."/>
            <person name="Rodriguez-Valera F."/>
        </authorList>
    </citation>
    <scope>NUCLEOTIDE SEQUENCE [LARGE SCALE GENOMIC DNA]</scope>
    <source>
        <strain evidence="1">MED-G24</strain>
    </source>
</reference>
<dbReference type="InterPro" id="IPR011498">
    <property type="entry name" value="Kelch_2"/>
</dbReference>
<accession>A0A2A5WLV1</accession>
<dbReference type="Proteomes" id="UP000219327">
    <property type="component" value="Unassembled WGS sequence"/>
</dbReference>
<dbReference type="AlphaFoldDB" id="A0A2A5WLV1"/>
<dbReference type="EMBL" id="NTKD01000049">
    <property type="protein sequence ID" value="PDH37391.1"/>
    <property type="molecule type" value="Genomic_DNA"/>
</dbReference>
<dbReference type="SMART" id="SM00612">
    <property type="entry name" value="Kelch"/>
    <property type="match status" value="4"/>
</dbReference>
<comment type="caution">
    <text evidence="1">The sequence shown here is derived from an EMBL/GenBank/DDBJ whole genome shotgun (WGS) entry which is preliminary data.</text>
</comment>
<dbReference type="InterPro" id="IPR006652">
    <property type="entry name" value="Kelch_1"/>
</dbReference>
<gene>
    <name evidence="1" type="ORF">CNE99_08255</name>
</gene>
<dbReference type="PANTHER" id="PTHR45632">
    <property type="entry name" value="LD33804P"/>
    <property type="match status" value="1"/>
</dbReference>
<name>A0A2A5WLV1_9GAMM</name>
<evidence type="ECO:0000313" key="1">
    <source>
        <dbReference type="EMBL" id="PDH37391.1"/>
    </source>
</evidence>
<evidence type="ECO:0008006" key="3">
    <source>
        <dbReference type="Google" id="ProtNLM"/>
    </source>
</evidence>
<dbReference type="SUPFAM" id="SSF117281">
    <property type="entry name" value="Kelch motif"/>
    <property type="match status" value="2"/>
</dbReference>